<dbReference type="InterPro" id="IPR029056">
    <property type="entry name" value="Ribokinase-like"/>
</dbReference>
<dbReference type="PANTHER" id="PTHR10584">
    <property type="entry name" value="SUGAR KINASE"/>
    <property type="match status" value="1"/>
</dbReference>
<gene>
    <name evidence="5" type="ORF">HUG12_11870</name>
</gene>
<feature type="domain" description="Carbohydrate kinase PfkB" evidence="4">
    <location>
        <begin position="201"/>
        <end position="495"/>
    </location>
</feature>
<dbReference type="InterPro" id="IPR002173">
    <property type="entry name" value="Carboh/pur_kinase_PfkB_CS"/>
</dbReference>
<dbReference type="PROSITE" id="PS00583">
    <property type="entry name" value="PFKB_KINASES_1"/>
    <property type="match status" value="1"/>
</dbReference>
<evidence type="ECO:0000259" key="4">
    <source>
        <dbReference type="Pfam" id="PF00294"/>
    </source>
</evidence>
<accession>A0A7D5LC20</accession>
<evidence type="ECO:0000256" key="1">
    <source>
        <dbReference type="ARBA" id="ARBA00022679"/>
    </source>
</evidence>
<feature type="compositionally biased region" description="Basic and acidic residues" evidence="3">
    <location>
        <begin position="178"/>
        <end position="193"/>
    </location>
</feature>
<dbReference type="Gene3D" id="3.40.1190.20">
    <property type="match status" value="1"/>
</dbReference>
<evidence type="ECO:0000313" key="6">
    <source>
        <dbReference type="Proteomes" id="UP000509626"/>
    </source>
</evidence>
<feature type="region of interest" description="Disordered" evidence="3">
    <location>
        <begin position="84"/>
        <end position="193"/>
    </location>
</feature>
<organism evidence="5 6">
    <name type="scientific">Halorarum salinum</name>
    <dbReference type="NCBI Taxonomy" id="2743089"/>
    <lineage>
        <taxon>Archaea</taxon>
        <taxon>Methanobacteriati</taxon>
        <taxon>Methanobacteriota</taxon>
        <taxon>Stenosarchaea group</taxon>
        <taxon>Halobacteria</taxon>
        <taxon>Halobacteriales</taxon>
        <taxon>Haloferacaceae</taxon>
        <taxon>Halorarum</taxon>
    </lineage>
</organism>
<keyword evidence="1" id="KW-0808">Transferase</keyword>
<dbReference type="AlphaFoldDB" id="A0A7D5LC20"/>
<keyword evidence="6" id="KW-1185">Reference proteome</keyword>
<dbReference type="Proteomes" id="UP000509626">
    <property type="component" value="Chromosome"/>
</dbReference>
<protein>
    <submittedName>
        <fullName evidence="5">Carbohydrate kinase family protein</fullName>
    </submittedName>
</protein>
<name>A0A7D5LC20_9EURY</name>
<reference evidence="5 6" key="1">
    <citation type="submission" date="2020-06" db="EMBL/GenBank/DDBJ databases">
        <title>NJ-3-1, isolated from saline soil.</title>
        <authorList>
            <person name="Cui H.L."/>
            <person name="Shi X."/>
        </authorList>
    </citation>
    <scope>NUCLEOTIDE SEQUENCE [LARGE SCALE GENOMIC DNA]</scope>
    <source>
        <strain evidence="5 6">NJ-3-1</strain>
    </source>
</reference>
<dbReference type="GO" id="GO:0016301">
    <property type="term" value="F:kinase activity"/>
    <property type="evidence" value="ECO:0007669"/>
    <property type="project" value="UniProtKB-KW"/>
</dbReference>
<evidence type="ECO:0000313" key="5">
    <source>
        <dbReference type="EMBL" id="QLG62389.1"/>
    </source>
</evidence>
<proteinExistence type="predicted"/>
<sequence length="506" mass="53424">MYSVSRQRSWLVPVPYTVCRNTLASSLGAVRSPPAPSFQASGLRFELDRLGFTGISRIRGDRSRRGAERLRPFEASSFWVRGRSRPYGSSRRDRRRSAGGAPTTTARPKRGPAAGSTVEPGRPSRADVGQDRCPRGTPDYSRQRLRFGSSSTCLGEIRGSRPSVADWPTGRTPNGRRSSSEPDRRFGAGDRRGGTVAVTPEVVTIGAATVDRQYLVSNHPEPDGGAFANDVEESFGGVAANVATACARFGREAGLVARLGEDDVADRVLEELRRSALDVSRVRREPGTSTHCVILRDGDGRRSIVTAGDSTKRLRLDDADLAYLADADAMFVTAYAPDPVHEALLSRAREDAFPPVAFDLSGRPAELEGRGARVATVDAWVEAASLFVVGEVAAEAYLGCSGREAAERLRERGADGVASTVGDDGATLLGPEADLDVPALDVDVVDETGAGDAFVAGLIDAWVLGDASAADAGRFAAAAAGLNCESAGARGGLPTREEVEAALAAR</sequence>
<dbReference type="PANTHER" id="PTHR10584:SF157">
    <property type="entry name" value="SULFOFRUCTOSE KINASE"/>
    <property type="match status" value="1"/>
</dbReference>
<dbReference type="Pfam" id="PF00294">
    <property type="entry name" value="PfkB"/>
    <property type="match status" value="1"/>
</dbReference>
<evidence type="ECO:0000256" key="2">
    <source>
        <dbReference type="ARBA" id="ARBA00022777"/>
    </source>
</evidence>
<dbReference type="KEGG" id="halu:HUG12_11870"/>
<evidence type="ECO:0000256" key="3">
    <source>
        <dbReference type="SAM" id="MobiDB-lite"/>
    </source>
</evidence>
<dbReference type="GO" id="GO:0005829">
    <property type="term" value="C:cytosol"/>
    <property type="evidence" value="ECO:0007669"/>
    <property type="project" value="TreeGrafter"/>
</dbReference>
<dbReference type="OrthoDB" id="26949at2157"/>
<feature type="compositionally biased region" description="Basic and acidic residues" evidence="3">
    <location>
        <begin position="122"/>
        <end position="134"/>
    </location>
</feature>
<keyword evidence="2 5" id="KW-0418">Kinase</keyword>
<dbReference type="SUPFAM" id="SSF53613">
    <property type="entry name" value="Ribokinase-like"/>
    <property type="match status" value="1"/>
</dbReference>
<dbReference type="InterPro" id="IPR011611">
    <property type="entry name" value="PfkB_dom"/>
</dbReference>
<dbReference type="EMBL" id="CP058579">
    <property type="protein sequence ID" value="QLG62389.1"/>
    <property type="molecule type" value="Genomic_DNA"/>
</dbReference>